<dbReference type="Gene3D" id="3.10.310.70">
    <property type="match status" value="1"/>
</dbReference>
<evidence type="ECO:0000313" key="3">
    <source>
        <dbReference type="Proteomes" id="UP001157126"/>
    </source>
</evidence>
<name>A0ABQ6IPR1_9MICO</name>
<dbReference type="SUPFAM" id="SSF51556">
    <property type="entry name" value="Metallo-dependent hydrolases"/>
    <property type="match status" value="1"/>
</dbReference>
<accession>A0ABQ6IPR1</accession>
<dbReference type="RefSeq" id="WP_284303162.1">
    <property type="nucleotide sequence ID" value="NZ_BSUO01000001.1"/>
</dbReference>
<dbReference type="EMBL" id="BSUO01000001">
    <property type="protein sequence ID" value="GMA39197.1"/>
    <property type="molecule type" value="Genomic_DNA"/>
</dbReference>
<dbReference type="Gene3D" id="3.20.20.140">
    <property type="entry name" value="Metal-dependent hydrolases"/>
    <property type="match status" value="1"/>
</dbReference>
<dbReference type="InterPro" id="IPR013108">
    <property type="entry name" value="Amidohydro_3"/>
</dbReference>
<reference evidence="3" key="1">
    <citation type="journal article" date="2019" name="Int. J. Syst. Evol. Microbiol.">
        <title>The Global Catalogue of Microorganisms (GCM) 10K type strain sequencing project: providing services to taxonomists for standard genome sequencing and annotation.</title>
        <authorList>
            <consortium name="The Broad Institute Genomics Platform"/>
            <consortium name="The Broad Institute Genome Sequencing Center for Infectious Disease"/>
            <person name="Wu L."/>
            <person name="Ma J."/>
        </authorList>
    </citation>
    <scope>NUCLEOTIDE SEQUENCE [LARGE SCALE GENOMIC DNA]</scope>
    <source>
        <strain evidence="3">NBRC 113072</strain>
    </source>
</reference>
<keyword evidence="3" id="KW-1185">Reference proteome</keyword>
<dbReference type="PANTHER" id="PTHR22642:SF2">
    <property type="entry name" value="PROTEIN LONG AFTER FAR-RED 3"/>
    <property type="match status" value="1"/>
</dbReference>
<feature type="domain" description="Amidohydrolase 3" evidence="1">
    <location>
        <begin position="5"/>
        <end position="374"/>
    </location>
</feature>
<gene>
    <name evidence="2" type="ORF">GCM10025883_12420</name>
</gene>
<dbReference type="InterPro" id="IPR011059">
    <property type="entry name" value="Metal-dep_hydrolase_composite"/>
</dbReference>
<organism evidence="2 3">
    <name type="scientific">Mobilicoccus caccae</name>
    <dbReference type="NCBI Taxonomy" id="1859295"/>
    <lineage>
        <taxon>Bacteria</taxon>
        <taxon>Bacillati</taxon>
        <taxon>Actinomycetota</taxon>
        <taxon>Actinomycetes</taxon>
        <taxon>Micrococcales</taxon>
        <taxon>Dermatophilaceae</taxon>
        <taxon>Mobilicoccus</taxon>
    </lineage>
</organism>
<dbReference type="Gene3D" id="2.30.40.10">
    <property type="entry name" value="Urease, subunit C, domain 1"/>
    <property type="match status" value="1"/>
</dbReference>
<dbReference type="Proteomes" id="UP001157126">
    <property type="component" value="Unassembled WGS sequence"/>
</dbReference>
<evidence type="ECO:0000313" key="2">
    <source>
        <dbReference type="EMBL" id="GMA39197.1"/>
    </source>
</evidence>
<protein>
    <recommendedName>
        <fullName evidence="1">Amidohydrolase 3 domain-containing protein</fullName>
    </recommendedName>
</protein>
<sequence>MHDGGGRWVIPGLWDAHVHMGQWAATTTRLDVADATSAAEVASMVAREVVVMPPEKAGATIAAFGFRSATWHEQPQVADLDAISGEHPVVVISGDCHAAWLNSRALHLLGLDPRESTVFEQEWFDVFPRVSGLPGLAEQTVTGYHRAADQAAARGVTGIIDLEFARGVEEWPDRFSTAGINTLRVRVGTYPDGLEDLIAAGRRTGQPLGDSGGLLRVGPLKIISDGSLNTRTAYCCEPYADADDILHPHGVQNVDPQELRRLLSLAAENGLEVALHAIGDAAVRDALDAFEVTGARGSVEHAQLVSWEDIPRMGRLGVRASVQPAHLWDDRDVARQCWPDRADRLFPFRSLVGNGVRLALGSDAPVSPSIPGWPWRRPCTAAPTSANPGCPTRR</sequence>
<evidence type="ECO:0000259" key="1">
    <source>
        <dbReference type="Pfam" id="PF07969"/>
    </source>
</evidence>
<dbReference type="InterPro" id="IPR032466">
    <property type="entry name" value="Metal_Hydrolase"/>
</dbReference>
<proteinExistence type="predicted"/>
<dbReference type="Pfam" id="PF07969">
    <property type="entry name" value="Amidohydro_3"/>
    <property type="match status" value="1"/>
</dbReference>
<dbReference type="PANTHER" id="PTHR22642">
    <property type="entry name" value="IMIDAZOLONEPROPIONASE"/>
    <property type="match status" value="1"/>
</dbReference>
<comment type="caution">
    <text evidence="2">The sequence shown here is derived from an EMBL/GenBank/DDBJ whole genome shotgun (WGS) entry which is preliminary data.</text>
</comment>